<dbReference type="EMBL" id="CAJVPY010064402">
    <property type="protein sequence ID" value="CAG8824143.1"/>
    <property type="molecule type" value="Genomic_DNA"/>
</dbReference>
<accession>A0A9N9KGK3</accession>
<keyword evidence="2" id="KW-1185">Reference proteome</keyword>
<sequence>FPSYFTVVVTAQELGMHRLFLAPFKFPLHHDIHYLVQTLFRW</sequence>
<name>A0A9N9KGK3_9GLOM</name>
<protein>
    <submittedName>
        <fullName evidence="1">8945_t:CDS:1</fullName>
    </submittedName>
</protein>
<dbReference type="Proteomes" id="UP000789405">
    <property type="component" value="Unassembled WGS sequence"/>
</dbReference>
<proteinExistence type="predicted"/>
<reference evidence="1" key="1">
    <citation type="submission" date="2021-06" db="EMBL/GenBank/DDBJ databases">
        <authorList>
            <person name="Kallberg Y."/>
            <person name="Tangrot J."/>
            <person name="Rosling A."/>
        </authorList>
    </citation>
    <scope>NUCLEOTIDE SEQUENCE</scope>
    <source>
        <strain evidence="1">MA453B</strain>
    </source>
</reference>
<gene>
    <name evidence="1" type="ORF">DERYTH_LOCUS27639</name>
</gene>
<evidence type="ECO:0000313" key="2">
    <source>
        <dbReference type="Proteomes" id="UP000789405"/>
    </source>
</evidence>
<evidence type="ECO:0000313" key="1">
    <source>
        <dbReference type="EMBL" id="CAG8824143.1"/>
    </source>
</evidence>
<organism evidence="1 2">
    <name type="scientific">Dentiscutata erythropus</name>
    <dbReference type="NCBI Taxonomy" id="1348616"/>
    <lineage>
        <taxon>Eukaryota</taxon>
        <taxon>Fungi</taxon>
        <taxon>Fungi incertae sedis</taxon>
        <taxon>Mucoromycota</taxon>
        <taxon>Glomeromycotina</taxon>
        <taxon>Glomeromycetes</taxon>
        <taxon>Diversisporales</taxon>
        <taxon>Gigasporaceae</taxon>
        <taxon>Dentiscutata</taxon>
    </lineage>
</organism>
<dbReference type="AlphaFoldDB" id="A0A9N9KGK3"/>
<comment type="caution">
    <text evidence="1">The sequence shown here is derived from an EMBL/GenBank/DDBJ whole genome shotgun (WGS) entry which is preliminary data.</text>
</comment>
<feature type="non-terminal residue" evidence="1">
    <location>
        <position position="1"/>
    </location>
</feature>